<dbReference type="Proteomes" id="UP000051841">
    <property type="component" value="Unassembled WGS sequence"/>
</dbReference>
<gene>
    <name evidence="2" type="ORF">IV49_GL000130</name>
</gene>
<comment type="caution">
    <text evidence="2">The sequence shown here is derived from an EMBL/GenBank/DDBJ whole genome shotgun (WGS) entry which is preliminary data.</text>
</comment>
<evidence type="ECO:0000313" key="3">
    <source>
        <dbReference type="Proteomes" id="UP000051841"/>
    </source>
</evidence>
<keyword evidence="3" id="KW-1185">Reference proteome</keyword>
<protein>
    <recommendedName>
        <fullName evidence="1">BIG2 domain-containing protein</fullName>
    </recommendedName>
</protein>
<dbReference type="InterPro" id="IPR003343">
    <property type="entry name" value="Big_2"/>
</dbReference>
<evidence type="ECO:0000259" key="1">
    <source>
        <dbReference type="SMART" id="SM00635"/>
    </source>
</evidence>
<dbReference type="InterPro" id="IPR011434">
    <property type="entry name" value="Ltp-like_HTH"/>
</dbReference>
<organism evidence="2 3">
    <name type="scientific">Kandleria vitulina DSM 20405</name>
    <dbReference type="NCBI Taxonomy" id="1410657"/>
    <lineage>
        <taxon>Bacteria</taxon>
        <taxon>Bacillati</taxon>
        <taxon>Bacillota</taxon>
        <taxon>Erysipelotrichia</taxon>
        <taxon>Erysipelotrichales</taxon>
        <taxon>Coprobacillaceae</taxon>
        <taxon>Kandleria</taxon>
    </lineage>
</organism>
<dbReference type="Pfam" id="PF02368">
    <property type="entry name" value="Big_2"/>
    <property type="match status" value="1"/>
</dbReference>
<dbReference type="SUPFAM" id="SSF49373">
    <property type="entry name" value="Invasin/intimin cell-adhesion fragments"/>
    <property type="match status" value="1"/>
</dbReference>
<dbReference type="RefSeq" id="WP_051654435.1">
    <property type="nucleotide sequence ID" value="NZ_JQBL01000001.1"/>
</dbReference>
<dbReference type="InterPro" id="IPR036388">
    <property type="entry name" value="WH-like_DNA-bd_sf"/>
</dbReference>
<reference evidence="2 3" key="1">
    <citation type="journal article" date="2015" name="Genome Announc.">
        <title>Expanding the biotechnology potential of lactobacilli through comparative genomics of 213 strains and associated genera.</title>
        <authorList>
            <person name="Sun Z."/>
            <person name="Harris H.M."/>
            <person name="McCann A."/>
            <person name="Guo C."/>
            <person name="Argimon S."/>
            <person name="Zhang W."/>
            <person name="Yang X."/>
            <person name="Jeffery I.B."/>
            <person name="Cooney J.C."/>
            <person name="Kagawa T.F."/>
            <person name="Liu W."/>
            <person name="Song Y."/>
            <person name="Salvetti E."/>
            <person name="Wrobel A."/>
            <person name="Rasinkangas P."/>
            <person name="Parkhill J."/>
            <person name="Rea M.C."/>
            <person name="O'Sullivan O."/>
            <person name="Ritari J."/>
            <person name="Douillard F.P."/>
            <person name="Paul Ross R."/>
            <person name="Yang R."/>
            <person name="Briner A.E."/>
            <person name="Felis G.E."/>
            <person name="de Vos W.M."/>
            <person name="Barrangou R."/>
            <person name="Klaenhammer T.R."/>
            <person name="Caufield P.W."/>
            <person name="Cui Y."/>
            <person name="Zhang H."/>
            <person name="O'Toole P.W."/>
        </authorList>
    </citation>
    <scope>NUCLEOTIDE SEQUENCE [LARGE SCALE GENOMIC DNA]</scope>
    <source>
        <strain evidence="2 3">DSM 20405</strain>
    </source>
</reference>
<dbReference type="SMART" id="SM00635">
    <property type="entry name" value="BID_2"/>
    <property type="match status" value="1"/>
</dbReference>
<dbReference type="EMBL" id="JQBL01000001">
    <property type="protein sequence ID" value="KRN51512.1"/>
    <property type="molecule type" value="Genomic_DNA"/>
</dbReference>
<dbReference type="AlphaFoldDB" id="A0A0R2HFR9"/>
<name>A0A0R2HFR9_9FIRM</name>
<dbReference type="InterPro" id="IPR008964">
    <property type="entry name" value="Invasin/intimin_cell_adhesion"/>
</dbReference>
<evidence type="ECO:0000313" key="2">
    <source>
        <dbReference type="EMBL" id="KRN51512.1"/>
    </source>
</evidence>
<feature type="domain" description="BIG2" evidence="1">
    <location>
        <begin position="23"/>
        <end position="96"/>
    </location>
</feature>
<dbReference type="Gene3D" id="2.60.40.1080">
    <property type="match status" value="1"/>
</dbReference>
<dbReference type="Pfam" id="PF07553">
    <property type="entry name" value="Lipoprotein_Ltp"/>
    <property type="match status" value="2"/>
</dbReference>
<proteinExistence type="predicted"/>
<dbReference type="Gene3D" id="1.10.10.10">
    <property type="entry name" value="Winged helix-like DNA-binding domain superfamily/Winged helix DNA-binding domain"/>
    <property type="match status" value="2"/>
</dbReference>
<sequence>MGRTMKSVFISLILLMMFTCNVEAASIRLSRKKLSIKVGQTVTLKVRGAKKKKVKWKLTNKNIVKLNNKGKITGIKVGKTTVIARIGKKSLRCQVSVRKIASKMTAAQRYAIESAKSYLSFMAFSKEGLKSQLRYEKYSEKDAQYAVDHCGADWYEQAYKCAKGYMEDNSLSRSELIDQLIYEGYSPEQAIYGVNRVLWCE</sequence>
<accession>A0A0R2HFR9</accession>
<dbReference type="PATRIC" id="fig|1410657.5.peg.132"/>